<feature type="transmembrane region" description="Helical" evidence="18">
    <location>
        <begin position="1181"/>
        <end position="1201"/>
    </location>
</feature>
<keyword evidence="6" id="KW-0109">Calcium transport</keyword>
<feature type="compositionally biased region" description="Polar residues" evidence="17">
    <location>
        <begin position="1518"/>
        <end position="1529"/>
    </location>
</feature>
<keyword evidence="8" id="KW-0732">Signal</keyword>
<dbReference type="GO" id="GO:0008273">
    <property type="term" value="F:calcium, potassium:sodium antiporter activity"/>
    <property type="evidence" value="ECO:0007669"/>
    <property type="project" value="TreeGrafter"/>
</dbReference>
<gene>
    <name evidence="20" type="primary">Slc24a2</name>
    <name evidence="20" type="ORF">AK812_SmicGene16751</name>
</gene>
<feature type="compositionally biased region" description="Basic and acidic residues" evidence="17">
    <location>
        <begin position="1447"/>
        <end position="1460"/>
    </location>
</feature>
<evidence type="ECO:0000256" key="8">
    <source>
        <dbReference type="ARBA" id="ARBA00022729"/>
    </source>
</evidence>
<evidence type="ECO:0000256" key="9">
    <source>
        <dbReference type="ARBA" id="ARBA00022837"/>
    </source>
</evidence>
<keyword evidence="21" id="KW-1185">Reference proteome</keyword>
<dbReference type="NCBIfam" id="TIGR00367">
    <property type="entry name" value="calcium/sodium antiporter"/>
    <property type="match status" value="1"/>
</dbReference>
<dbReference type="SUPFAM" id="SSF47473">
    <property type="entry name" value="EF-hand"/>
    <property type="match status" value="1"/>
</dbReference>
<evidence type="ECO:0000256" key="14">
    <source>
        <dbReference type="ARBA" id="ARBA00023065"/>
    </source>
</evidence>
<evidence type="ECO:0000256" key="12">
    <source>
        <dbReference type="ARBA" id="ARBA00022989"/>
    </source>
</evidence>
<feature type="compositionally biased region" description="Acidic residues" evidence="17">
    <location>
        <begin position="1539"/>
        <end position="1552"/>
    </location>
</feature>
<evidence type="ECO:0000256" key="18">
    <source>
        <dbReference type="SAM" id="Phobius"/>
    </source>
</evidence>
<dbReference type="GO" id="GO:0006874">
    <property type="term" value="P:intracellular calcium ion homeostasis"/>
    <property type="evidence" value="ECO:0007669"/>
    <property type="project" value="TreeGrafter"/>
</dbReference>
<evidence type="ECO:0000256" key="4">
    <source>
        <dbReference type="ARBA" id="ARBA00022449"/>
    </source>
</evidence>
<comment type="caution">
    <text evidence="20">The sequence shown here is derived from an EMBL/GenBank/DDBJ whole genome shotgun (WGS) entry which is preliminary data.</text>
</comment>
<feature type="compositionally biased region" description="Basic and acidic residues" evidence="17">
    <location>
        <begin position="1492"/>
        <end position="1504"/>
    </location>
</feature>
<dbReference type="EMBL" id="LSRX01000323">
    <property type="protein sequence ID" value="OLQ00572.1"/>
    <property type="molecule type" value="Genomic_DNA"/>
</dbReference>
<dbReference type="InterPro" id="IPR018247">
    <property type="entry name" value="EF_Hand_1_Ca_BS"/>
</dbReference>
<evidence type="ECO:0000256" key="11">
    <source>
        <dbReference type="ARBA" id="ARBA00022958"/>
    </source>
</evidence>
<dbReference type="InterPro" id="IPR002048">
    <property type="entry name" value="EF_hand_dom"/>
</dbReference>
<evidence type="ECO:0000256" key="1">
    <source>
        <dbReference type="ARBA" id="ARBA00004141"/>
    </source>
</evidence>
<evidence type="ECO:0000256" key="6">
    <source>
        <dbReference type="ARBA" id="ARBA00022568"/>
    </source>
</evidence>
<evidence type="ECO:0000256" key="5">
    <source>
        <dbReference type="ARBA" id="ARBA00022538"/>
    </source>
</evidence>
<dbReference type="PROSITE" id="PS50222">
    <property type="entry name" value="EF_HAND_2"/>
    <property type="match status" value="1"/>
</dbReference>
<dbReference type="GO" id="GO:0005886">
    <property type="term" value="C:plasma membrane"/>
    <property type="evidence" value="ECO:0007669"/>
    <property type="project" value="TreeGrafter"/>
</dbReference>
<comment type="similarity">
    <text evidence="2">Belongs to the Ca(2+):cation antiporter (CaCA) (TC 2.A.19) family. SLC24A subfamily.</text>
</comment>
<dbReference type="InterPro" id="IPR044880">
    <property type="entry name" value="NCX_ion-bd_dom_sf"/>
</dbReference>
<proteinExistence type="inferred from homology"/>
<evidence type="ECO:0000313" key="21">
    <source>
        <dbReference type="Proteomes" id="UP000186817"/>
    </source>
</evidence>
<keyword evidence="12 18" id="KW-1133">Transmembrane helix</keyword>
<feature type="compositionally biased region" description="Low complexity" evidence="17">
    <location>
        <begin position="1478"/>
        <end position="1491"/>
    </location>
</feature>
<feature type="compositionally biased region" description="Basic and acidic residues" evidence="17">
    <location>
        <begin position="1391"/>
        <end position="1401"/>
    </location>
</feature>
<keyword evidence="4" id="KW-0050">Antiport</keyword>
<comment type="subcellular location">
    <subcellularLocation>
        <location evidence="1">Membrane</location>
        <topology evidence="1">Multi-pass membrane protein</topology>
    </subcellularLocation>
</comment>
<dbReference type="FunFam" id="1.20.1420.30:FF:000004">
    <property type="entry name" value="Sodium/potassium/calcium exchanger 2 isoform 1"/>
    <property type="match status" value="1"/>
</dbReference>
<dbReference type="InterPro" id="IPR011992">
    <property type="entry name" value="EF-hand-dom_pair"/>
</dbReference>
<feature type="transmembrane region" description="Helical" evidence="18">
    <location>
        <begin position="1253"/>
        <end position="1274"/>
    </location>
</feature>
<dbReference type="PANTHER" id="PTHR10846:SF73">
    <property type="entry name" value="SODIUM_CALCIUM EXCHANGER MEMBRANE REGION DOMAIN-CONTAINING PROTEIN"/>
    <property type="match status" value="1"/>
</dbReference>
<keyword evidence="11" id="KW-0630">Potassium</keyword>
<reference evidence="20 21" key="1">
    <citation type="submission" date="2016-02" db="EMBL/GenBank/DDBJ databases">
        <title>Genome analysis of coral dinoflagellate symbionts highlights evolutionary adaptations to a symbiotic lifestyle.</title>
        <authorList>
            <person name="Aranda M."/>
            <person name="Li Y."/>
            <person name="Liew Y.J."/>
            <person name="Baumgarten S."/>
            <person name="Simakov O."/>
            <person name="Wilson M."/>
            <person name="Piel J."/>
            <person name="Ashoor H."/>
            <person name="Bougouffa S."/>
            <person name="Bajic V.B."/>
            <person name="Ryu T."/>
            <person name="Ravasi T."/>
            <person name="Bayer T."/>
            <person name="Micklem G."/>
            <person name="Kim H."/>
            <person name="Bhak J."/>
            <person name="Lajeunesse T.C."/>
            <person name="Voolstra C.R."/>
        </authorList>
    </citation>
    <scope>NUCLEOTIDE SEQUENCE [LARGE SCALE GENOMIC DNA]</scope>
    <source>
        <strain evidence="20 21">CCMP2467</strain>
    </source>
</reference>
<feature type="transmembrane region" description="Helical" evidence="18">
    <location>
        <begin position="1564"/>
        <end position="1582"/>
    </location>
</feature>
<evidence type="ECO:0000259" key="19">
    <source>
        <dbReference type="PROSITE" id="PS50222"/>
    </source>
</evidence>
<evidence type="ECO:0000256" key="13">
    <source>
        <dbReference type="ARBA" id="ARBA00023053"/>
    </source>
</evidence>
<dbReference type="CDD" id="cd00051">
    <property type="entry name" value="EFh"/>
    <property type="match status" value="2"/>
</dbReference>
<evidence type="ECO:0000313" key="20">
    <source>
        <dbReference type="EMBL" id="OLQ00572.1"/>
    </source>
</evidence>
<keyword evidence="16" id="KW-0739">Sodium transport</keyword>
<feature type="transmembrane region" description="Helical" evidence="18">
    <location>
        <begin position="1622"/>
        <end position="1645"/>
    </location>
</feature>
<evidence type="ECO:0000256" key="10">
    <source>
        <dbReference type="ARBA" id="ARBA00022847"/>
    </source>
</evidence>
<feature type="region of interest" description="Disordered" evidence="17">
    <location>
        <begin position="1345"/>
        <end position="1364"/>
    </location>
</feature>
<keyword evidence="5" id="KW-0633">Potassium transport</keyword>
<keyword evidence="15 18" id="KW-0472">Membrane</keyword>
<evidence type="ECO:0000256" key="15">
    <source>
        <dbReference type="ARBA" id="ARBA00023136"/>
    </source>
</evidence>
<dbReference type="GO" id="GO:0005509">
    <property type="term" value="F:calcium ion binding"/>
    <property type="evidence" value="ECO:0007669"/>
    <property type="project" value="InterPro"/>
</dbReference>
<dbReference type="GO" id="GO:0015293">
    <property type="term" value="F:symporter activity"/>
    <property type="evidence" value="ECO:0007669"/>
    <property type="project" value="UniProtKB-KW"/>
</dbReference>
<keyword evidence="10" id="KW-0769">Symport</keyword>
<keyword evidence="14" id="KW-0406">Ion transport</keyword>
<organism evidence="20 21">
    <name type="scientific">Symbiodinium microadriaticum</name>
    <name type="common">Dinoflagellate</name>
    <name type="synonym">Zooxanthella microadriatica</name>
    <dbReference type="NCBI Taxonomy" id="2951"/>
    <lineage>
        <taxon>Eukaryota</taxon>
        <taxon>Sar</taxon>
        <taxon>Alveolata</taxon>
        <taxon>Dinophyceae</taxon>
        <taxon>Suessiales</taxon>
        <taxon>Symbiodiniaceae</taxon>
        <taxon>Symbiodinium</taxon>
    </lineage>
</organism>
<evidence type="ECO:0000256" key="3">
    <source>
        <dbReference type="ARBA" id="ARBA00022448"/>
    </source>
</evidence>
<evidence type="ECO:0000256" key="16">
    <source>
        <dbReference type="ARBA" id="ARBA00023201"/>
    </source>
</evidence>
<keyword evidence="3" id="KW-0813">Transport</keyword>
<name>A0A1Q9DZI5_SYMMI</name>
<feature type="transmembrane region" description="Helical" evidence="18">
    <location>
        <begin position="1692"/>
        <end position="1715"/>
    </location>
</feature>
<feature type="domain" description="EF-hand" evidence="19">
    <location>
        <begin position="537"/>
        <end position="572"/>
    </location>
</feature>
<protein>
    <submittedName>
        <fullName evidence="20">Sodium/potassium/calcium exchanger 2</fullName>
    </submittedName>
</protein>
<dbReference type="InterPro" id="IPR004481">
    <property type="entry name" value="K/Na/Ca-exchanger"/>
</dbReference>
<dbReference type="SMART" id="SM00054">
    <property type="entry name" value="EFh"/>
    <property type="match status" value="2"/>
</dbReference>
<evidence type="ECO:0000256" key="7">
    <source>
        <dbReference type="ARBA" id="ARBA00022692"/>
    </source>
</evidence>
<feature type="transmembrane region" description="Helical" evidence="18">
    <location>
        <begin position="1588"/>
        <end position="1610"/>
    </location>
</feature>
<keyword evidence="7 18" id="KW-0812">Transmembrane</keyword>
<dbReference type="Pfam" id="PF13499">
    <property type="entry name" value="EF-hand_7"/>
    <property type="match status" value="1"/>
</dbReference>
<keyword evidence="13" id="KW-0915">Sodium</keyword>
<feature type="transmembrane region" description="Helical" evidence="18">
    <location>
        <begin position="1286"/>
        <end position="1305"/>
    </location>
</feature>
<keyword evidence="9" id="KW-0106">Calcium</keyword>
<dbReference type="Pfam" id="PF01699">
    <property type="entry name" value="Na_Ca_ex"/>
    <property type="match status" value="2"/>
</dbReference>
<dbReference type="Gene3D" id="1.20.1420.30">
    <property type="entry name" value="NCX, central ion-binding region"/>
    <property type="match status" value="2"/>
</dbReference>
<dbReference type="PANTHER" id="PTHR10846">
    <property type="entry name" value="SODIUM/POTASSIUM/CALCIUM EXCHANGER"/>
    <property type="match status" value="1"/>
</dbReference>
<dbReference type="PROSITE" id="PS00018">
    <property type="entry name" value="EF_HAND_1"/>
    <property type="match status" value="3"/>
</dbReference>
<dbReference type="OrthoDB" id="5982664at2759"/>
<dbReference type="FunFam" id="1.20.1420.30:FF:000009">
    <property type="entry name" value="sodium/potassium/calcium exchanger 5 isoform X2"/>
    <property type="match status" value="1"/>
</dbReference>
<dbReference type="Proteomes" id="UP000186817">
    <property type="component" value="Unassembled WGS sequence"/>
</dbReference>
<feature type="transmembrane region" description="Helical" evidence="18">
    <location>
        <begin position="1311"/>
        <end position="1330"/>
    </location>
</feature>
<evidence type="ECO:0000256" key="17">
    <source>
        <dbReference type="SAM" id="MobiDB-lite"/>
    </source>
</evidence>
<feature type="transmembrane region" description="Helical" evidence="18">
    <location>
        <begin position="1722"/>
        <end position="1740"/>
    </location>
</feature>
<dbReference type="InterPro" id="IPR004837">
    <property type="entry name" value="NaCa_Exmemb"/>
</dbReference>
<dbReference type="GO" id="GO:0005262">
    <property type="term" value="F:calcium channel activity"/>
    <property type="evidence" value="ECO:0007669"/>
    <property type="project" value="TreeGrafter"/>
</dbReference>
<accession>A0A1Q9DZI5</accession>
<evidence type="ECO:0000256" key="2">
    <source>
        <dbReference type="ARBA" id="ARBA00005364"/>
    </source>
</evidence>
<feature type="region of interest" description="Disordered" evidence="17">
    <location>
        <begin position="1375"/>
        <end position="1555"/>
    </location>
</feature>
<sequence length="1750" mass="195420">MAVPEVSEEVRFKSGQGDFSTVNVSPQCAVHKEQLDELFRSKPYLKSKEHELAFFIDELCKAIENGNTDEAQNCLDILQMKLDLEVKFMLDYLGFPDTQEDVDKLMNKDTSRDGTIQFDEFLRYVGKVGGTGKLFEIRRQQIQERGGFKGSISDPDNLRVALQECGINPEAQAAIRHIRNLAQENHERALPELQKSSFAFAGVLNLGYTDTELFMALSWVRELAPLIVHINLDKVGQFFMKDTHYRNQFETKTSGGLLKTSAREKWERGDSYIVLKDIRLRCTLSPQDSANLPARRLAVLDYYAHVLLEWSPEPSSTILALKGDEKVGDSEKVVEKWGMYKEAQLHGEIDLRKHVDRLVANERHRKQADWVESICKKNGWQCQALMQGQICRMDQVSSEVFFQSVQGDFSAVEVSPQCTAHKDAPDRRIGVSAYEHELAFFIDELVTSIASGNADEAQNNLDILQMKLDLEEKHIAAAFNKLLSEEGRSRVFPSSVGCGVSLWLERLALRSRFDHSGDGVLAKNEVTFMLDYLGFPDTQEDVDKLMSIVDTSRDGTIQFDEFLRYVGKVGGTGKLFEIRRQQIKERGGFKGSISDPDNLRVALQECGINPESQAHWRLTASESELAFALEPAMAMLLNAASHAAIRHIRNLAQENHERALPELQRSSFASLTLGVQNLGHTDTELWMVLAWIRELAPLIVHINLDKVGQFFMKDTHYRNQFETKTLAVLDYYAHVLLEWYSDKELKEAIRVAEKGCLTPNTIERDEKVGDSEMVVEKWGMYKEKGEAQLHGEIDLRKHVDRLVANERHRKQADWVKKLCKKNGWPKWKYPPSMAQDMRTQLEDRQSGVELDVKQWLNLRVVQMTDVTSKANIDWSQKALLGWNPPHPLGVCGDGWAVWSLLLQQMASWHFAARPASRASSALGTSSQTYGAKMCENIEKSILRHFSVVLLLLFIDSEPVEAALIKGDSAKEALQGGLTPTAVSYSGTSARISLDSLKVRDAHGGRKLQSSQEIGDTSKKTRQEFFTELQAKLQTGLTCGWITTVISVNRVPFAPRAIGEWRSAIFAVAWPVSHRLLTTIAMLLLSDGSGPPPEGQPYLARGPLSIIRVLRVLPHMQLLGPILPRLMMLVLVFLVGVVIWRDSWPSRLPPDVSPATRSRRLQSLYPSDLVLTQPYGEDENRWLVFLHVIGISYMLLGLNTVCDVYFTGALEIMVEKWHIKPDVAGATFMAAGGSAPELFTSLVGATIANNDVGFGTIIGSAVFNVLFVIGLCGYVAKEPIQLTWWPLFRDCSYYILGLSLLAGFASDELISLVEAILLFVAYIVYCIIMYFNSSLEALVDKYGSRTGGRSQESASEADPSRPPVIVGNWAGTTSGQISVVPNATTPPAPSKTDPEPPSHRDVAAVPELGTDGPRQVSNKSSEEDSSRILCSQPLPSREPWVTSQGIERFLHRDPASSKEEGTDIGVSSQPLPMRSQKVRLSARTARAAALQEAARDRHEERKLSESDEAGQATRDRQCSRQSAGMQQVQETPEESKPTDEQEEGEEGEEEEPGFMDFPDNAKDQVIWFISIPVLMPIYFFTPLPNERLFLLTFLFSLVWIALLSFCLVWWVEILGEALHIDPILMSFTLLAAGTSIPDAASSVAVAKQGEGDMAVSSSVGSNIFDILVGLPIPWMIKIALNDASYQVTIKSPFLAFDVILLLFMVLAVVVSIHCLGWKLNRPLGLVMAILYLAFLGVAVSVETAQPEWLKF</sequence>
<feature type="transmembrane region" description="Helical" evidence="18">
    <location>
        <begin position="1117"/>
        <end position="1139"/>
    </location>
</feature>
<dbReference type="Gene3D" id="1.10.238.10">
    <property type="entry name" value="EF-hand"/>
    <property type="match status" value="2"/>
</dbReference>